<sequence length="161" mass="18561">MGFLGLFGRVLIVQEELQRAHEFIRENNLPVEIFYNDFHKQMIALENYAGTDYFQKGLTKYKRVNTPLVSIAFIIIVPLMVASGLDYIQPQLGLVDSIFKLILIEDFTSKILYGTVFAIIIVLCLMRAYYAKALEGKVLEQAWQSIWQHTETEQRAKAEHS</sequence>
<evidence type="ECO:0000256" key="1">
    <source>
        <dbReference type="SAM" id="Phobius"/>
    </source>
</evidence>
<feature type="transmembrane region" description="Helical" evidence="1">
    <location>
        <begin position="64"/>
        <end position="85"/>
    </location>
</feature>
<keyword evidence="3" id="KW-1185">Reference proteome</keyword>
<dbReference type="Proteomes" id="UP000198601">
    <property type="component" value="Unassembled WGS sequence"/>
</dbReference>
<dbReference type="InterPro" id="IPR046079">
    <property type="entry name" value="DUF6097"/>
</dbReference>
<keyword evidence="1" id="KW-0472">Membrane</keyword>
<evidence type="ECO:0000313" key="2">
    <source>
        <dbReference type="EMBL" id="SCW81796.1"/>
    </source>
</evidence>
<dbReference type="OrthoDB" id="2664334at2"/>
<name>A0A1G4TKA4_9BACL</name>
<dbReference type="RefSeq" id="WP_090676173.1">
    <property type="nucleotide sequence ID" value="NZ_FMTT01000055.1"/>
</dbReference>
<keyword evidence="1" id="KW-0812">Transmembrane</keyword>
<feature type="transmembrane region" description="Helical" evidence="1">
    <location>
        <begin position="111"/>
        <end position="130"/>
    </location>
</feature>
<organism evidence="2 3">
    <name type="scientific">Paenibacillus tianmuensis</name>
    <dbReference type="NCBI Taxonomy" id="624147"/>
    <lineage>
        <taxon>Bacteria</taxon>
        <taxon>Bacillati</taxon>
        <taxon>Bacillota</taxon>
        <taxon>Bacilli</taxon>
        <taxon>Bacillales</taxon>
        <taxon>Paenibacillaceae</taxon>
        <taxon>Paenibacillus</taxon>
    </lineage>
</organism>
<dbReference type="EMBL" id="FMTT01000055">
    <property type="protein sequence ID" value="SCW81796.1"/>
    <property type="molecule type" value="Genomic_DNA"/>
</dbReference>
<evidence type="ECO:0000313" key="3">
    <source>
        <dbReference type="Proteomes" id="UP000198601"/>
    </source>
</evidence>
<accession>A0A1G4TKA4</accession>
<keyword evidence="1" id="KW-1133">Transmembrane helix</keyword>
<proteinExistence type="predicted"/>
<reference evidence="3" key="1">
    <citation type="submission" date="2016-10" db="EMBL/GenBank/DDBJ databases">
        <authorList>
            <person name="Varghese N."/>
            <person name="Submissions S."/>
        </authorList>
    </citation>
    <scope>NUCLEOTIDE SEQUENCE [LARGE SCALE GENOMIC DNA]</scope>
    <source>
        <strain evidence="3">CGMCC 1.8946</strain>
    </source>
</reference>
<dbReference type="AlphaFoldDB" id="A0A1G4TKA4"/>
<dbReference type="Pfam" id="PF19592">
    <property type="entry name" value="DUF6097"/>
    <property type="match status" value="1"/>
</dbReference>
<protein>
    <submittedName>
        <fullName evidence="2">Uncharacterized protein</fullName>
    </submittedName>
</protein>
<gene>
    <name evidence="2" type="ORF">SAMN04487970_105529</name>
</gene>